<organism evidence="1">
    <name type="scientific">Cyanothece sp. (strain PCC 7425 / ATCC 29141)</name>
    <dbReference type="NCBI Taxonomy" id="395961"/>
    <lineage>
        <taxon>Bacteria</taxon>
        <taxon>Bacillati</taxon>
        <taxon>Cyanobacteriota</taxon>
        <taxon>Cyanophyceae</taxon>
        <taxon>Gomontiellales</taxon>
        <taxon>Cyanothecaceae</taxon>
        <taxon>Cyanothece</taxon>
    </lineage>
</organism>
<name>B8HP06_CYAP4</name>
<dbReference type="KEGG" id="cyn:Cyan7425_3267"/>
<dbReference type="OrthoDB" id="488889at2"/>
<proteinExistence type="predicted"/>
<reference evidence="1" key="1">
    <citation type="submission" date="2009-01" db="EMBL/GenBank/DDBJ databases">
        <title>Complete sequence of chromosome Cyanothece sp. PCC 7425.</title>
        <authorList>
            <consortium name="US DOE Joint Genome Institute"/>
            <person name="Lucas S."/>
            <person name="Copeland A."/>
            <person name="Lapidus A."/>
            <person name="Glavina del Rio T."/>
            <person name="Dalin E."/>
            <person name="Tice H."/>
            <person name="Bruce D."/>
            <person name="Goodwin L."/>
            <person name="Pitluck S."/>
            <person name="Sims D."/>
            <person name="Meineke L."/>
            <person name="Brettin T."/>
            <person name="Detter J.C."/>
            <person name="Han C."/>
            <person name="Larimer F."/>
            <person name="Land M."/>
            <person name="Hauser L."/>
            <person name="Kyrpides N."/>
            <person name="Ovchinnikova G."/>
            <person name="Liberton M."/>
            <person name="Stoeckel J."/>
            <person name="Banerjee A."/>
            <person name="Singh A."/>
            <person name="Page L."/>
            <person name="Sato H."/>
            <person name="Zhao L."/>
            <person name="Sherman L."/>
            <person name="Pakrasi H."/>
            <person name="Richardson P."/>
        </authorList>
    </citation>
    <scope>NUCLEOTIDE SEQUENCE</scope>
    <source>
        <strain evidence="1">PCC 7425</strain>
    </source>
</reference>
<dbReference type="HOGENOM" id="CLU_2751042_0_0_3"/>
<sequence length="70" mass="7933">MQVNVTEQGLLIPKEFLEGIRAVEIRRENNQIILILTELDDPIWGLGSEPISLGITDAAENHDRYIYGQI</sequence>
<gene>
    <name evidence="1" type="ordered locus">Cyan7425_3267</name>
</gene>
<dbReference type="EMBL" id="CP001344">
    <property type="protein sequence ID" value="ACL45593.1"/>
    <property type="molecule type" value="Genomic_DNA"/>
</dbReference>
<accession>B8HP06</accession>
<evidence type="ECO:0000313" key="1">
    <source>
        <dbReference type="EMBL" id="ACL45593.1"/>
    </source>
</evidence>
<dbReference type="AlphaFoldDB" id="B8HP06"/>
<protein>
    <submittedName>
        <fullName evidence="1">Uncharacterized protein</fullName>
    </submittedName>
</protein>
<dbReference type="eggNOG" id="ENOG5033HD7">
    <property type="taxonomic scope" value="Bacteria"/>
</dbReference>